<sequence length="244" mass="25915">MKKIIMSITIIAVSFLATFYSVDKLVAYARSVIFRSGVVLKNNVSISAGSIDQRNGSMTTTTQSFSKALGGVDDYNNNQTMPADSFEENFTQCASANNYCGTNDATTCAGGANTICEQDNRTNLVWSDWLNTGTDVNWFTANNCAQPGSAENPGACAANGNVGCQCVKLTSSKTGCEALGDGNWRLPHQKELMQAYINGSWGNLSHAGGTYWSATTQSYGTRTAWSVDLDGGDTYGSTKTGTDG</sequence>
<organism evidence="2 3">
    <name type="scientific">Candidatus Portnoybacteria bacterium CG_4_9_14_3_um_filter_43_11</name>
    <dbReference type="NCBI Taxonomy" id="1974805"/>
    <lineage>
        <taxon>Bacteria</taxon>
        <taxon>Candidatus Portnoyibacteriota</taxon>
    </lineage>
</organism>
<proteinExistence type="predicted"/>
<accession>A0A2M7YML0</accession>
<protein>
    <recommendedName>
        <fullName evidence="1">Lcl C-terminal domain-containing protein</fullName>
    </recommendedName>
</protein>
<dbReference type="InterPro" id="IPR011460">
    <property type="entry name" value="Lcl_C"/>
</dbReference>
<dbReference type="Pfam" id="PF07603">
    <property type="entry name" value="Lcl_C"/>
    <property type="match status" value="1"/>
</dbReference>
<comment type="caution">
    <text evidence="2">The sequence shown here is derived from an EMBL/GenBank/DDBJ whole genome shotgun (WGS) entry which is preliminary data.</text>
</comment>
<name>A0A2M7YML0_9BACT</name>
<dbReference type="EMBL" id="PFWG01000008">
    <property type="protein sequence ID" value="PJA64142.1"/>
    <property type="molecule type" value="Genomic_DNA"/>
</dbReference>
<reference evidence="3" key="1">
    <citation type="submission" date="2017-09" db="EMBL/GenBank/DDBJ databases">
        <title>Depth-based differentiation of microbial function through sediment-hosted aquifers and enrichment of novel symbionts in the deep terrestrial subsurface.</title>
        <authorList>
            <person name="Probst A.J."/>
            <person name="Ladd B."/>
            <person name="Jarett J.K."/>
            <person name="Geller-Mcgrath D.E."/>
            <person name="Sieber C.M.K."/>
            <person name="Emerson J.B."/>
            <person name="Anantharaman K."/>
            <person name="Thomas B.C."/>
            <person name="Malmstrom R."/>
            <person name="Stieglmeier M."/>
            <person name="Klingl A."/>
            <person name="Woyke T."/>
            <person name="Ryan C.M."/>
            <person name="Banfield J.F."/>
        </authorList>
    </citation>
    <scope>NUCLEOTIDE SEQUENCE [LARGE SCALE GENOMIC DNA]</scope>
</reference>
<feature type="non-terminal residue" evidence="2">
    <location>
        <position position="244"/>
    </location>
</feature>
<evidence type="ECO:0000313" key="2">
    <source>
        <dbReference type="EMBL" id="PJA64142.1"/>
    </source>
</evidence>
<feature type="domain" description="Lcl C-terminal" evidence="1">
    <location>
        <begin position="118"/>
        <end position="240"/>
    </location>
</feature>
<evidence type="ECO:0000259" key="1">
    <source>
        <dbReference type="Pfam" id="PF07603"/>
    </source>
</evidence>
<dbReference type="AlphaFoldDB" id="A0A2M7YML0"/>
<gene>
    <name evidence="2" type="ORF">CO160_00170</name>
</gene>
<dbReference type="Proteomes" id="UP000230941">
    <property type="component" value="Unassembled WGS sequence"/>
</dbReference>
<evidence type="ECO:0000313" key="3">
    <source>
        <dbReference type="Proteomes" id="UP000230941"/>
    </source>
</evidence>